<dbReference type="AlphaFoldDB" id="A0AAE1EDS1"/>
<comment type="caution">
    <text evidence="1">The sequence shown here is derived from an EMBL/GenBank/DDBJ whole genome shotgun (WGS) entry which is preliminary data.</text>
</comment>
<evidence type="ECO:0000313" key="1">
    <source>
        <dbReference type="EMBL" id="KAK3802228.1"/>
    </source>
</evidence>
<proteinExistence type="predicted"/>
<evidence type="ECO:0000313" key="2">
    <source>
        <dbReference type="Proteomes" id="UP001283361"/>
    </source>
</evidence>
<gene>
    <name evidence="1" type="ORF">RRG08_004518</name>
</gene>
<dbReference type="EMBL" id="JAWDGP010000260">
    <property type="protein sequence ID" value="KAK3802228.1"/>
    <property type="molecule type" value="Genomic_DNA"/>
</dbReference>
<accession>A0AAE1EDS1</accession>
<name>A0AAE1EDS1_9GAST</name>
<keyword evidence="2" id="KW-1185">Reference proteome</keyword>
<protein>
    <submittedName>
        <fullName evidence="1">Uncharacterized protein</fullName>
    </submittedName>
</protein>
<reference evidence="1" key="1">
    <citation type="journal article" date="2023" name="G3 (Bethesda)">
        <title>A reference genome for the long-term kleptoplast-retaining sea slug Elysia crispata morphotype clarki.</title>
        <authorList>
            <person name="Eastman K.E."/>
            <person name="Pendleton A.L."/>
            <person name="Shaikh M.A."/>
            <person name="Suttiyut T."/>
            <person name="Ogas R."/>
            <person name="Tomko P."/>
            <person name="Gavelis G."/>
            <person name="Widhalm J.R."/>
            <person name="Wisecaver J.H."/>
        </authorList>
    </citation>
    <scope>NUCLEOTIDE SEQUENCE</scope>
    <source>
        <strain evidence="1">ECLA1</strain>
    </source>
</reference>
<dbReference type="Proteomes" id="UP001283361">
    <property type="component" value="Unassembled WGS sequence"/>
</dbReference>
<sequence length="107" mass="11652">MRLLCGCSSFPLAATVERFSEGVGADHKTLPSEFAFQSIDSMLIKIVTDRKLHVPSQETGQNNLFCSVHKLSRLSDMYQLIRGSPGGDSGNDPVSVWFCLEQSVSSG</sequence>
<organism evidence="1 2">
    <name type="scientific">Elysia crispata</name>
    <name type="common">lettuce slug</name>
    <dbReference type="NCBI Taxonomy" id="231223"/>
    <lineage>
        <taxon>Eukaryota</taxon>
        <taxon>Metazoa</taxon>
        <taxon>Spiralia</taxon>
        <taxon>Lophotrochozoa</taxon>
        <taxon>Mollusca</taxon>
        <taxon>Gastropoda</taxon>
        <taxon>Heterobranchia</taxon>
        <taxon>Euthyneura</taxon>
        <taxon>Panpulmonata</taxon>
        <taxon>Sacoglossa</taxon>
        <taxon>Placobranchoidea</taxon>
        <taxon>Plakobranchidae</taxon>
        <taxon>Elysia</taxon>
    </lineage>
</organism>